<feature type="non-terminal residue" evidence="2">
    <location>
        <position position="1"/>
    </location>
</feature>
<dbReference type="EMBL" id="JABANM010034143">
    <property type="protein sequence ID" value="KAF4700123.1"/>
    <property type="molecule type" value="Genomic_DNA"/>
</dbReference>
<gene>
    <name evidence="2" type="ORF">FOZ62_014354</name>
</gene>
<feature type="non-terminal residue" evidence="2">
    <location>
        <position position="176"/>
    </location>
</feature>
<evidence type="ECO:0000313" key="2">
    <source>
        <dbReference type="EMBL" id="KAF4700123.1"/>
    </source>
</evidence>
<keyword evidence="1" id="KW-0732">Signal</keyword>
<dbReference type="Gene3D" id="1.25.10.10">
    <property type="entry name" value="Leucine-rich Repeat Variant"/>
    <property type="match status" value="1"/>
</dbReference>
<dbReference type="InterPro" id="IPR016024">
    <property type="entry name" value="ARM-type_fold"/>
</dbReference>
<protein>
    <submittedName>
        <fullName evidence="2">Uncharacterized protein</fullName>
    </submittedName>
</protein>
<organism evidence="2 3">
    <name type="scientific">Perkinsus olseni</name>
    <name type="common">Perkinsus atlanticus</name>
    <dbReference type="NCBI Taxonomy" id="32597"/>
    <lineage>
        <taxon>Eukaryota</taxon>
        <taxon>Sar</taxon>
        <taxon>Alveolata</taxon>
        <taxon>Perkinsozoa</taxon>
        <taxon>Perkinsea</taxon>
        <taxon>Perkinsida</taxon>
        <taxon>Perkinsidae</taxon>
        <taxon>Perkinsus</taxon>
    </lineage>
</organism>
<dbReference type="SUPFAM" id="SSF48371">
    <property type="entry name" value="ARM repeat"/>
    <property type="match status" value="1"/>
</dbReference>
<dbReference type="InterPro" id="IPR011989">
    <property type="entry name" value="ARM-like"/>
</dbReference>
<accession>A0A7J6PVT1</accession>
<dbReference type="Proteomes" id="UP000574390">
    <property type="component" value="Unassembled WGS sequence"/>
</dbReference>
<name>A0A7J6PVT1_PEROL</name>
<proteinExistence type="predicted"/>
<sequence length="176" mass="18441">VLAHACLALSSLSLHEDSATAVAVEWRKIAGLWRHLIAVGRTEDSMSPLDHLSAAICLLMQQTATQTILVGKGALAFILEALAASHGEATPAEAVVWISAALSHLASRSANLKGMSEASVSTALHRMAISDVADVRLNAAWTLAFLAAAQGATEYNSSVLSWIRDLLLLTSVSGDD</sequence>
<feature type="chain" id="PRO_5029893941" evidence="1">
    <location>
        <begin position="22"/>
        <end position="176"/>
    </location>
</feature>
<evidence type="ECO:0000256" key="1">
    <source>
        <dbReference type="SAM" id="SignalP"/>
    </source>
</evidence>
<reference evidence="2 3" key="1">
    <citation type="submission" date="2020-04" db="EMBL/GenBank/DDBJ databases">
        <title>Perkinsus olseni comparative genomics.</title>
        <authorList>
            <person name="Bogema D.R."/>
        </authorList>
    </citation>
    <scope>NUCLEOTIDE SEQUENCE [LARGE SCALE GENOMIC DNA]</scope>
    <source>
        <strain evidence="2">ATCC PRA-205</strain>
    </source>
</reference>
<dbReference type="AlphaFoldDB" id="A0A7J6PVT1"/>
<feature type="signal peptide" evidence="1">
    <location>
        <begin position="1"/>
        <end position="21"/>
    </location>
</feature>
<evidence type="ECO:0000313" key="3">
    <source>
        <dbReference type="Proteomes" id="UP000574390"/>
    </source>
</evidence>
<comment type="caution">
    <text evidence="2">The sequence shown here is derived from an EMBL/GenBank/DDBJ whole genome shotgun (WGS) entry which is preliminary data.</text>
</comment>